<dbReference type="AlphaFoldDB" id="A0A2P2KD17"/>
<reference evidence="2" key="1">
    <citation type="submission" date="2018-02" db="EMBL/GenBank/DDBJ databases">
        <title>Rhizophora mucronata_Transcriptome.</title>
        <authorList>
            <person name="Meera S.P."/>
            <person name="Sreeshan A."/>
            <person name="Augustine A."/>
        </authorList>
    </citation>
    <scope>NUCLEOTIDE SEQUENCE</scope>
    <source>
        <tissue evidence="2">Leaf</tissue>
    </source>
</reference>
<keyword evidence="1" id="KW-1133">Transmembrane helix</keyword>
<sequence length="36" mass="4283">MVDSGPITPGQVLCYSLVVWTNISYFWSFHFVFFFF</sequence>
<accession>A0A2P2KD17</accession>
<protein>
    <submittedName>
        <fullName evidence="2">Uncharacterized protein</fullName>
    </submittedName>
</protein>
<organism evidence="2">
    <name type="scientific">Rhizophora mucronata</name>
    <name type="common">Asiatic mangrove</name>
    <dbReference type="NCBI Taxonomy" id="61149"/>
    <lineage>
        <taxon>Eukaryota</taxon>
        <taxon>Viridiplantae</taxon>
        <taxon>Streptophyta</taxon>
        <taxon>Embryophyta</taxon>
        <taxon>Tracheophyta</taxon>
        <taxon>Spermatophyta</taxon>
        <taxon>Magnoliopsida</taxon>
        <taxon>eudicotyledons</taxon>
        <taxon>Gunneridae</taxon>
        <taxon>Pentapetalae</taxon>
        <taxon>rosids</taxon>
        <taxon>fabids</taxon>
        <taxon>Malpighiales</taxon>
        <taxon>Rhizophoraceae</taxon>
        <taxon>Rhizophora</taxon>
    </lineage>
</organism>
<evidence type="ECO:0000313" key="2">
    <source>
        <dbReference type="EMBL" id="MBX03599.1"/>
    </source>
</evidence>
<proteinExistence type="predicted"/>
<feature type="transmembrane region" description="Helical" evidence="1">
    <location>
        <begin position="12"/>
        <end position="35"/>
    </location>
</feature>
<keyword evidence="1" id="KW-0812">Transmembrane</keyword>
<evidence type="ECO:0000256" key="1">
    <source>
        <dbReference type="SAM" id="Phobius"/>
    </source>
</evidence>
<name>A0A2P2KD17_RHIMU</name>
<keyword evidence="1" id="KW-0472">Membrane</keyword>
<dbReference type="EMBL" id="GGEC01023115">
    <property type="protein sequence ID" value="MBX03599.1"/>
    <property type="molecule type" value="Transcribed_RNA"/>
</dbReference>